<dbReference type="RefSeq" id="WP_009840291.1">
    <property type="nucleotide sequence ID" value="NZ_CH959301.1"/>
</dbReference>
<protein>
    <recommendedName>
        <fullName evidence="4">isocitrate dehydrogenase (NADP(+))</fullName>
        <ecNumber evidence="4">1.1.1.42</ecNumber>
    </recommendedName>
</protein>
<sequence length="415" mass="46314">MYHQIVPPSQGEKIQVLANGQWIIPNEPIIAFIEGDGVGSELTPLMRQLIDSAILKTYETARKIHWLEVYNGEKAAELYDGDWFPEETLNAIRDYHLVYKGPLTTAMGAGFRSLNVALRHEMDLFINLRPIKSLPNLNTPVKHPENIDMVIFRDNSEDLYSGIEFKAGSAQADSLLEFLQQQLGVNRFRFTEQCGLGIKHISEQGSKRLVRAAIAFALKEHKTSVTLVHKGDVMKFTDGAFLKWALEVAIEEFLAVRHPNGRWWQIIQGEHELIIKDELCDVMLQNCLLAPEQYDVIATTNLNGDLLVDSLTAQVGMIGMAAGANLSEALALFEPTHGTVESLVGQDVMNPVSSILAGVMMLRFMNWHDAADNIEQSLHKTLCNNQVTEDMQSLLPDPTVQGTQAFAQCIISHLI</sequence>
<dbReference type="HOGENOM" id="CLU_031953_7_1_6"/>
<dbReference type="Pfam" id="PF00180">
    <property type="entry name" value="Iso_dh"/>
    <property type="match status" value="1"/>
</dbReference>
<comment type="subunit">
    <text evidence="3">Homodimer.</text>
</comment>
<evidence type="ECO:0000256" key="9">
    <source>
        <dbReference type="ARBA" id="ARBA00023002"/>
    </source>
</evidence>
<dbReference type="PANTHER" id="PTHR43504">
    <property type="entry name" value="ISOCITRATE DEHYDROGENASE [NADP]"/>
    <property type="match status" value="1"/>
</dbReference>
<gene>
    <name evidence="17" type="ORF">PTD2_21647</name>
</gene>
<dbReference type="AlphaFoldDB" id="A4CAQ5"/>
<feature type="site" description="Critical for catalysis" evidence="14">
    <location>
        <position position="160"/>
    </location>
</feature>
<dbReference type="EMBL" id="AAOH01000004">
    <property type="protein sequence ID" value="EAR28463.1"/>
    <property type="molecule type" value="Genomic_DNA"/>
</dbReference>
<feature type="binding site" evidence="12">
    <location>
        <position position="350"/>
    </location>
    <ligand>
        <name>NADP(+)</name>
        <dbReference type="ChEBI" id="CHEBI:58349"/>
    </ligand>
</feature>
<evidence type="ECO:0000256" key="6">
    <source>
        <dbReference type="ARBA" id="ARBA00022723"/>
    </source>
</evidence>
<evidence type="ECO:0000256" key="15">
    <source>
        <dbReference type="PIRSR" id="PIRSR604439-5"/>
    </source>
</evidence>
<dbReference type="SMART" id="SM01329">
    <property type="entry name" value="Iso_dh"/>
    <property type="match status" value="1"/>
</dbReference>
<evidence type="ECO:0000256" key="4">
    <source>
        <dbReference type="ARBA" id="ARBA00013013"/>
    </source>
</evidence>
<feature type="binding site" evidence="11">
    <location>
        <position position="113"/>
    </location>
    <ligand>
        <name>D-threo-isocitrate</name>
        <dbReference type="ChEBI" id="CHEBI:15562"/>
    </ligand>
</feature>
<feature type="binding site" evidence="11">
    <location>
        <position position="119"/>
    </location>
    <ligand>
        <name>D-threo-isocitrate</name>
        <dbReference type="ChEBI" id="CHEBI:15562"/>
    </ligand>
</feature>
<comment type="cofactor">
    <cofactor evidence="1">
        <name>Mn(2+)</name>
        <dbReference type="ChEBI" id="CHEBI:29035"/>
    </cofactor>
</comment>
<comment type="similarity">
    <text evidence="2">Belongs to the isocitrate and isopropylmalate dehydrogenases family.</text>
</comment>
<evidence type="ECO:0000256" key="14">
    <source>
        <dbReference type="PIRSR" id="PIRSR604439-4"/>
    </source>
</evidence>
<feature type="domain" description="Isopropylmalate dehydrogenase-like" evidence="16">
    <location>
        <begin position="29"/>
        <end position="410"/>
    </location>
</feature>
<dbReference type="Gene3D" id="3.40.718.10">
    <property type="entry name" value="Isopropylmalate Dehydrogenase"/>
    <property type="match status" value="1"/>
</dbReference>
<evidence type="ECO:0000256" key="2">
    <source>
        <dbReference type="ARBA" id="ARBA00007769"/>
    </source>
</evidence>
<dbReference type="InterPro" id="IPR024084">
    <property type="entry name" value="IsoPropMal-DH-like_dom"/>
</dbReference>
<dbReference type="OrthoDB" id="9806254at2"/>
<dbReference type="GO" id="GO:0046872">
    <property type="term" value="F:metal ion binding"/>
    <property type="evidence" value="ECO:0007669"/>
    <property type="project" value="UniProtKB-KW"/>
</dbReference>
<dbReference type="STRING" id="87626.PTD2_21647"/>
<feature type="site" description="Critical for catalysis" evidence="14">
    <location>
        <position position="230"/>
    </location>
</feature>
<feature type="binding site" evidence="12">
    <location>
        <position position="104"/>
    </location>
    <ligand>
        <name>NADP(+)</name>
        <dbReference type="ChEBI" id="CHEBI:58349"/>
    </ligand>
</feature>
<keyword evidence="6" id="KW-0479">Metal-binding</keyword>
<evidence type="ECO:0000256" key="10">
    <source>
        <dbReference type="ARBA" id="ARBA00023211"/>
    </source>
</evidence>
<evidence type="ECO:0000313" key="17">
    <source>
        <dbReference type="EMBL" id="EAR28463.1"/>
    </source>
</evidence>
<accession>A4CAQ5</accession>
<feature type="modified residue" description="N6-succinyllysine" evidence="15">
    <location>
        <position position="100"/>
    </location>
</feature>
<evidence type="ECO:0000256" key="7">
    <source>
        <dbReference type="ARBA" id="ARBA00022842"/>
    </source>
</evidence>
<feature type="binding site" evidence="11">
    <location>
        <position position="129"/>
    </location>
    <ligand>
        <name>D-threo-isocitrate</name>
        <dbReference type="ChEBI" id="CHEBI:15562"/>
    </ligand>
</feature>
<feature type="modified residue" description="N6-acetyllysine" evidence="15">
    <location>
        <position position="142"/>
    </location>
</feature>
<feature type="binding site" evidence="13">
    <location>
        <position position="305"/>
    </location>
    <ligand>
        <name>Mg(2+)</name>
        <dbReference type="ChEBI" id="CHEBI:18420"/>
    </ligand>
</feature>
<keyword evidence="7 13" id="KW-0460">Magnesium</keyword>
<name>A4CAQ5_9GAMM</name>
<keyword evidence="18" id="KW-1185">Reference proteome</keyword>
<feature type="binding site" evidence="11">
    <location>
        <position position="153"/>
    </location>
    <ligand>
        <name>D-threo-isocitrate</name>
        <dbReference type="ChEBI" id="CHEBI:15562"/>
    </ligand>
</feature>
<evidence type="ECO:0000256" key="5">
    <source>
        <dbReference type="ARBA" id="ARBA00022532"/>
    </source>
</evidence>
<proteinExistence type="inferred from homology"/>
<dbReference type="GO" id="GO:0004450">
    <property type="term" value="F:isocitrate dehydrogenase (NADP+) activity"/>
    <property type="evidence" value="ECO:0007669"/>
    <property type="project" value="UniProtKB-EC"/>
</dbReference>
<keyword evidence="9" id="KW-0560">Oxidoreductase</keyword>
<organism evidence="17 18">
    <name type="scientific">Pseudoalteromonas tunicata D2</name>
    <dbReference type="NCBI Taxonomy" id="87626"/>
    <lineage>
        <taxon>Bacteria</taxon>
        <taxon>Pseudomonadati</taxon>
        <taxon>Pseudomonadota</taxon>
        <taxon>Gammaproteobacteria</taxon>
        <taxon>Alteromonadales</taxon>
        <taxon>Pseudoalteromonadaceae</taxon>
        <taxon>Pseudoalteromonas</taxon>
    </lineage>
</organism>
<comment type="cofactor">
    <cofactor evidence="13">
        <name>Mg(2+)</name>
        <dbReference type="ChEBI" id="CHEBI:18420"/>
    </cofactor>
    <cofactor evidence="13">
        <name>Mn(2+)</name>
        <dbReference type="ChEBI" id="CHEBI:29035"/>
    </cofactor>
    <text evidence="13">Binds 1 Mg(2+) or Mn(2+) ion per subunit.</text>
</comment>
<dbReference type="PANTHER" id="PTHR43504:SF1">
    <property type="entry name" value="ISOCITRATE DEHYDROGENASE [NADP]"/>
    <property type="match status" value="1"/>
</dbReference>
<evidence type="ECO:0000256" key="3">
    <source>
        <dbReference type="ARBA" id="ARBA00011738"/>
    </source>
</evidence>
<feature type="modified residue" description="Phosphoserine" evidence="15">
    <location>
        <position position="113"/>
    </location>
</feature>
<evidence type="ECO:0000256" key="13">
    <source>
        <dbReference type="PIRSR" id="PIRSR604439-3"/>
    </source>
</evidence>
<dbReference type="NCBIfam" id="NF005425">
    <property type="entry name" value="PRK07006.1"/>
    <property type="match status" value="1"/>
</dbReference>
<evidence type="ECO:0000259" key="16">
    <source>
        <dbReference type="SMART" id="SM01329"/>
    </source>
</evidence>
<keyword evidence="5" id="KW-0816">Tricarboxylic acid cycle</keyword>
<evidence type="ECO:0000313" key="18">
    <source>
        <dbReference type="Proteomes" id="UP000006201"/>
    </source>
</evidence>
<evidence type="ECO:0000256" key="8">
    <source>
        <dbReference type="ARBA" id="ARBA00022857"/>
    </source>
</evidence>
<dbReference type="SUPFAM" id="SSF53659">
    <property type="entry name" value="Isocitrate/Isopropylmalate dehydrogenase-like"/>
    <property type="match status" value="1"/>
</dbReference>
<keyword evidence="10 13" id="KW-0464">Manganese</keyword>
<keyword evidence="8 12" id="KW-0521">NADP</keyword>
<evidence type="ECO:0000256" key="1">
    <source>
        <dbReference type="ARBA" id="ARBA00001936"/>
    </source>
</evidence>
<evidence type="ECO:0000256" key="11">
    <source>
        <dbReference type="PIRSR" id="PIRSR604439-1"/>
    </source>
</evidence>
<evidence type="ECO:0000256" key="12">
    <source>
        <dbReference type="PIRSR" id="PIRSR604439-2"/>
    </source>
</evidence>
<dbReference type="eggNOG" id="COG0538">
    <property type="taxonomic scope" value="Bacteria"/>
</dbReference>
<comment type="caution">
    <text evidence="17">The sequence shown here is derived from an EMBL/GenBank/DDBJ whole genome shotgun (WGS) entry which is preliminary data.</text>
</comment>
<dbReference type="EC" id="1.1.1.42" evidence="4"/>
<feature type="binding site" evidence="11">
    <location>
        <position position="115"/>
    </location>
    <ligand>
        <name>D-threo-isocitrate</name>
        <dbReference type="ChEBI" id="CHEBI:15562"/>
    </ligand>
</feature>
<reference evidence="17 18" key="1">
    <citation type="submission" date="2006-02" db="EMBL/GenBank/DDBJ databases">
        <authorList>
            <person name="Moran M.A."/>
            <person name="Kjelleberg S."/>
            <person name="Egan S."/>
            <person name="Saunders N."/>
            <person name="Thomas T."/>
            <person name="Ferriera S."/>
            <person name="Johnson J."/>
            <person name="Kravitz S."/>
            <person name="Halpern A."/>
            <person name="Remington K."/>
            <person name="Beeson K."/>
            <person name="Tran B."/>
            <person name="Rogers Y.-H."/>
            <person name="Friedman R."/>
            <person name="Venter J.C."/>
        </authorList>
    </citation>
    <scope>NUCLEOTIDE SEQUENCE [LARGE SCALE GENOMIC DNA]</scope>
    <source>
        <strain evidence="17 18">D2</strain>
    </source>
</reference>
<dbReference type="Proteomes" id="UP000006201">
    <property type="component" value="Unassembled WGS sequence"/>
</dbReference>
<dbReference type="GO" id="GO:0006099">
    <property type="term" value="P:tricarboxylic acid cycle"/>
    <property type="evidence" value="ECO:0007669"/>
    <property type="project" value="UniProtKB-KW"/>
</dbReference>
<dbReference type="InterPro" id="IPR004439">
    <property type="entry name" value="Isocitrate_DH_NADP_dimer_prok"/>
</dbReference>